<reference evidence="2" key="1">
    <citation type="submission" date="2014-09" db="EMBL/GenBank/DDBJ databases">
        <title>Draft genome sequence of an oleaginous Mucoromycotina fungus Mucor ambiguus NBRC6742.</title>
        <authorList>
            <person name="Takeda I."/>
            <person name="Yamane N."/>
            <person name="Morita T."/>
            <person name="Tamano K."/>
            <person name="Machida M."/>
            <person name="Baker S."/>
            <person name="Koike H."/>
        </authorList>
    </citation>
    <scope>NUCLEOTIDE SEQUENCE</scope>
    <source>
        <strain evidence="2">NBRC 6742</strain>
    </source>
</reference>
<evidence type="ECO:0000313" key="2">
    <source>
        <dbReference type="EMBL" id="GAN10072.1"/>
    </source>
</evidence>
<protein>
    <submittedName>
        <fullName evidence="2">Uncharacterized protein</fullName>
    </submittedName>
</protein>
<dbReference type="STRING" id="91626.A0A0C9N217"/>
<dbReference type="OrthoDB" id="2274429at2759"/>
<dbReference type="EMBL" id="DF836606">
    <property type="protein sequence ID" value="GAN10072.1"/>
    <property type="molecule type" value="Genomic_DNA"/>
</dbReference>
<dbReference type="Proteomes" id="UP000053815">
    <property type="component" value="Unassembled WGS sequence"/>
</dbReference>
<organism evidence="2">
    <name type="scientific">Mucor ambiguus</name>
    <dbReference type="NCBI Taxonomy" id="91626"/>
    <lineage>
        <taxon>Eukaryota</taxon>
        <taxon>Fungi</taxon>
        <taxon>Fungi incertae sedis</taxon>
        <taxon>Mucoromycota</taxon>
        <taxon>Mucoromycotina</taxon>
        <taxon>Mucoromycetes</taxon>
        <taxon>Mucorales</taxon>
        <taxon>Mucorineae</taxon>
        <taxon>Mucoraceae</taxon>
        <taxon>Mucor</taxon>
    </lineage>
</organism>
<feature type="compositionally biased region" description="Low complexity" evidence="1">
    <location>
        <begin position="92"/>
        <end position="184"/>
    </location>
</feature>
<keyword evidence="3" id="KW-1185">Reference proteome</keyword>
<evidence type="ECO:0000313" key="3">
    <source>
        <dbReference type="Proteomes" id="UP000053815"/>
    </source>
</evidence>
<dbReference type="AlphaFoldDB" id="A0A0C9N217"/>
<proteinExistence type="predicted"/>
<gene>
    <name evidence="2" type="ORF">MAM1_0317d09607</name>
</gene>
<sequence>MVFNNATTARWKEDDSNKWTEVVSKKKQYQQQQQQLQQQLQQQQQHGVDDPFAGMKSCVDYEQEIERLKQLVPKVPADSQHKKRPSLEKKFNTNTNTNTTSNTAASTTTSNHTNNNHNFLNNEFINTNNTTSTIASPTPTTPTTPTTTSTSSTANNPASTASTISRSNSPDTTHSSDSDISSVLSDHQIVTEEEKLRFLAFVRSWTGDWRKGAMMDDLTSSSNSLWADQSPWSRRHNVQSQQYYSYQQPTMLNKHGQQPIGMGRKTHHHQQSFGYAL</sequence>
<evidence type="ECO:0000256" key="1">
    <source>
        <dbReference type="SAM" id="MobiDB-lite"/>
    </source>
</evidence>
<name>A0A0C9N217_9FUNG</name>
<feature type="region of interest" description="Disordered" evidence="1">
    <location>
        <begin position="72"/>
        <end position="184"/>
    </location>
</feature>
<accession>A0A0C9N217</accession>